<dbReference type="InterPro" id="IPR006141">
    <property type="entry name" value="Intein_N"/>
</dbReference>
<evidence type="ECO:0000313" key="3">
    <source>
        <dbReference type="Proteomes" id="UP000825009"/>
    </source>
</evidence>
<protein>
    <submittedName>
        <fullName evidence="2">Hint domain-containing protein</fullName>
    </submittedName>
</protein>
<proteinExistence type="predicted"/>
<evidence type="ECO:0000259" key="1">
    <source>
        <dbReference type="Pfam" id="PF13403"/>
    </source>
</evidence>
<dbReference type="Proteomes" id="UP000825009">
    <property type="component" value="Chromosome"/>
</dbReference>
<gene>
    <name evidence="2" type="ORF">KYE46_15695</name>
</gene>
<dbReference type="EMBL" id="CP079194">
    <property type="protein sequence ID" value="QXT39349.1"/>
    <property type="molecule type" value="Genomic_DNA"/>
</dbReference>
<dbReference type="AlphaFoldDB" id="A0A8F6TWA0"/>
<dbReference type="InterPro" id="IPR028992">
    <property type="entry name" value="Hedgehog/Intein_dom"/>
</dbReference>
<feature type="domain" description="Hedgehog/Intein (Hint)" evidence="1">
    <location>
        <begin position="155"/>
        <end position="301"/>
    </location>
</feature>
<dbReference type="CDD" id="cd00081">
    <property type="entry name" value="Hint"/>
    <property type="match status" value="1"/>
</dbReference>
<dbReference type="Pfam" id="PF13403">
    <property type="entry name" value="Hint_2"/>
    <property type="match status" value="1"/>
</dbReference>
<name>A0A8F6TWA0_9RHOB</name>
<reference evidence="2 3" key="1">
    <citation type="submission" date="2021-07" db="EMBL/GenBank/DDBJ databases">
        <title>A novel Jannaschia species isolated from marine dinoflagellate Ceratoperidinium margalefii.</title>
        <authorList>
            <person name="Jiang Y."/>
            <person name="Li Z."/>
        </authorList>
    </citation>
    <scope>NUCLEOTIDE SEQUENCE [LARGE SCALE GENOMIC DNA]</scope>
    <source>
        <strain evidence="2 3">J12C1-MA-4</strain>
    </source>
</reference>
<accession>A0A8F6TWA0</accession>
<dbReference type="KEGG" id="gce:KYE46_15695"/>
<organism evidence="2 3">
    <name type="scientific">Gymnodinialimonas ceratoperidinii</name>
    <dbReference type="NCBI Taxonomy" id="2856823"/>
    <lineage>
        <taxon>Bacteria</taxon>
        <taxon>Pseudomonadati</taxon>
        <taxon>Pseudomonadota</taxon>
        <taxon>Alphaproteobacteria</taxon>
        <taxon>Rhodobacterales</taxon>
        <taxon>Paracoccaceae</taxon>
        <taxon>Gymnodinialimonas</taxon>
    </lineage>
</organism>
<dbReference type="GO" id="GO:0016539">
    <property type="term" value="P:intein-mediated protein splicing"/>
    <property type="evidence" value="ECO:0007669"/>
    <property type="project" value="InterPro"/>
</dbReference>
<dbReference type="PROSITE" id="PS50817">
    <property type="entry name" value="INTEIN_N_TER"/>
    <property type="match status" value="1"/>
</dbReference>
<evidence type="ECO:0000313" key="2">
    <source>
        <dbReference type="EMBL" id="QXT39349.1"/>
    </source>
</evidence>
<sequence>MGTGFQGAFVIAWAQTCIEGFPAEPEIELVEGMSWSWHGQLMPLDGDPAALLLTASRDQDELRSRAARVVRKLLQHPAPGAAEFAAADADPLFRGAFIVSDGAKFHTIVPILLEDGAAPLLLFAGNPPPSGRELTIVHRNEQTLTPTPSDAPAVICFTPGTRIRTEDGDVAIEELGTGDRVLTRDNGPQEVLWSGHRRMSGARLFAMPDQRPIRMRAGALGIDRPDEDLIVSPEHRVLVTGRAAMDLWGEKEVLVRAADLVGDSRVTVDHSLRETFYIHLMLDRHEVVWANGLEVESFHPGFMGLDHLTNLQRTSMLEMRPELAENPHAYGAPARRMLSRAEAAILINGAPTKPLAARSMYGAH</sequence>
<keyword evidence="3" id="KW-1185">Reference proteome</keyword>